<dbReference type="Proteomes" id="UP000242715">
    <property type="component" value="Unassembled WGS sequence"/>
</dbReference>
<name>A0A2Z6LP42_TRISU</name>
<sequence length="78" mass="9096">MEVVTTDFAKVVAKLPDPSKPDPSKADLVDEIKKLGLTADEEIDLVIKFSHNQQYEKFFWEFEGSQRMTFVRKIMRMT</sequence>
<keyword evidence="2" id="KW-1185">Reference proteome</keyword>
<protein>
    <submittedName>
        <fullName evidence="1">Uncharacterized protein</fullName>
    </submittedName>
</protein>
<gene>
    <name evidence="1" type="ORF">TSUD_381700</name>
</gene>
<evidence type="ECO:0000313" key="1">
    <source>
        <dbReference type="EMBL" id="GAU20079.1"/>
    </source>
</evidence>
<dbReference type="EMBL" id="DF973208">
    <property type="protein sequence ID" value="GAU20079.1"/>
    <property type="molecule type" value="Genomic_DNA"/>
</dbReference>
<reference evidence="2" key="1">
    <citation type="journal article" date="2017" name="Front. Plant Sci.">
        <title>Climate Clever Clovers: New Paradigm to Reduce the Environmental Footprint of Ruminants by Breeding Low Methanogenic Forages Utilizing Haplotype Variation.</title>
        <authorList>
            <person name="Kaur P."/>
            <person name="Appels R."/>
            <person name="Bayer P.E."/>
            <person name="Keeble-Gagnere G."/>
            <person name="Wang J."/>
            <person name="Hirakawa H."/>
            <person name="Shirasawa K."/>
            <person name="Vercoe P."/>
            <person name="Stefanova K."/>
            <person name="Durmic Z."/>
            <person name="Nichols P."/>
            <person name="Revell C."/>
            <person name="Isobe S.N."/>
            <person name="Edwards D."/>
            <person name="Erskine W."/>
        </authorList>
    </citation>
    <scope>NUCLEOTIDE SEQUENCE [LARGE SCALE GENOMIC DNA]</scope>
    <source>
        <strain evidence="2">cv. Daliak</strain>
    </source>
</reference>
<proteinExistence type="predicted"/>
<dbReference type="AlphaFoldDB" id="A0A2Z6LP42"/>
<dbReference type="OrthoDB" id="1414261at2759"/>
<evidence type="ECO:0000313" key="2">
    <source>
        <dbReference type="Proteomes" id="UP000242715"/>
    </source>
</evidence>
<organism evidence="1 2">
    <name type="scientific">Trifolium subterraneum</name>
    <name type="common">Subterranean clover</name>
    <dbReference type="NCBI Taxonomy" id="3900"/>
    <lineage>
        <taxon>Eukaryota</taxon>
        <taxon>Viridiplantae</taxon>
        <taxon>Streptophyta</taxon>
        <taxon>Embryophyta</taxon>
        <taxon>Tracheophyta</taxon>
        <taxon>Spermatophyta</taxon>
        <taxon>Magnoliopsida</taxon>
        <taxon>eudicotyledons</taxon>
        <taxon>Gunneridae</taxon>
        <taxon>Pentapetalae</taxon>
        <taxon>rosids</taxon>
        <taxon>fabids</taxon>
        <taxon>Fabales</taxon>
        <taxon>Fabaceae</taxon>
        <taxon>Papilionoideae</taxon>
        <taxon>50 kb inversion clade</taxon>
        <taxon>NPAAA clade</taxon>
        <taxon>Hologalegina</taxon>
        <taxon>IRL clade</taxon>
        <taxon>Trifolieae</taxon>
        <taxon>Trifolium</taxon>
    </lineage>
</organism>
<accession>A0A2Z6LP42</accession>